<keyword evidence="1" id="KW-1133">Transmembrane helix</keyword>
<reference evidence="3" key="1">
    <citation type="journal article" date="2019" name="Int. J. Syst. Evol. Microbiol.">
        <title>The Global Catalogue of Microorganisms (GCM) 10K type strain sequencing project: providing services to taxonomists for standard genome sequencing and annotation.</title>
        <authorList>
            <consortium name="The Broad Institute Genomics Platform"/>
            <consortium name="The Broad Institute Genome Sequencing Center for Infectious Disease"/>
            <person name="Wu L."/>
            <person name="Ma J."/>
        </authorList>
    </citation>
    <scope>NUCLEOTIDE SEQUENCE [LARGE SCALE GENOMIC DNA]</scope>
    <source>
        <strain evidence="3">JCM 14193</strain>
    </source>
</reference>
<dbReference type="InterPro" id="IPR035211">
    <property type="entry name" value="DUF5325"/>
</dbReference>
<evidence type="ECO:0000313" key="2">
    <source>
        <dbReference type="EMBL" id="GAA0452891.1"/>
    </source>
</evidence>
<feature type="transmembrane region" description="Helical" evidence="1">
    <location>
        <begin position="31"/>
        <end position="48"/>
    </location>
</feature>
<keyword evidence="1" id="KW-0472">Membrane</keyword>
<organism evidence="2 3">
    <name type="scientific">Alkalibacillus silvisoli</name>
    <dbReference type="NCBI Taxonomy" id="392823"/>
    <lineage>
        <taxon>Bacteria</taxon>
        <taxon>Bacillati</taxon>
        <taxon>Bacillota</taxon>
        <taxon>Bacilli</taxon>
        <taxon>Bacillales</taxon>
        <taxon>Bacillaceae</taxon>
        <taxon>Alkalibacillus</taxon>
    </lineage>
</organism>
<accession>A0ABP3JIZ0</accession>
<dbReference type="Pfam" id="PF17259">
    <property type="entry name" value="DUF5325"/>
    <property type="match status" value="1"/>
</dbReference>
<sequence length="61" mass="6836">MKHEIKMLLLAIAVVSCFIAAAIVISYRSYGLFTLLLFAGFALMGFGFKLKNNYQKQSDDN</sequence>
<feature type="transmembrane region" description="Helical" evidence="1">
    <location>
        <begin position="7"/>
        <end position="25"/>
    </location>
</feature>
<dbReference type="PROSITE" id="PS51257">
    <property type="entry name" value="PROKAR_LIPOPROTEIN"/>
    <property type="match status" value="1"/>
</dbReference>
<comment type="caution">
    <text evidence="2">The sequence shown here is derived from an EMBL/GenBank/DDBJ whole genome shotgun (WGS) entry which is preliminary data.</text>
</comment>
<proteinExistence type="predicted"/>
<name>A0ABP3JIZ0_9BACI</name>
<keyword evidence="1" id="KW-0812">Transmembrane</keyword>
<keyword evidence="3" id="KW-1185">Reference proteome</keyword>
<dbReference type="RefSeq" id="WP_343781499.1">
    <property type="nucleotide sequence ID" value="NZ_BAAACZ010000005.1"/>
</dbReference>
<protein>
    <submittedName>
        <fullName evidence="2">Uncharacterized protein</fullName>
    </submittedName>
</protein>
<gene>
    <name evidence="2" type="ORF">GCM10008935_04420</name>
</gene>
<evidence type="ECO:0000313" key="3">
    <source>
        <dbReference type="Proteomes" id="UP001500740"/>
    </source>
</evidence>
<dbReference type="EMBL" id="BAAACZ010000005">
    <property type="protein sequence ID" value="GAA0452891.1"/>
    <property type="molecule type" value="Genomic_DNA"/>
</dbReference>
<dbReference type="Proteomes" id="UP001500740">
    <property type="component" value="Unassembled WGS sequence"/>
</dbReference>
<evidence type="ECO:0000256" key="1">
    <source>
        <dbReference type="SAM" id="Phobius"/>
    </source>
</evidence>